<protein>
    <submittedName>
        <fullName evidence="2">Uncharacterized protein</fullName>
    </submittedName>
</protein>
<sequence length="297" mass="33231">MTPLSIGSQPNQTSNSRYDSVPRRMTSTSVWSPQSEARDIYDELNDVTETETRLDDDEMKLWNAVEASAAEVARLSTNLSKACTSLSNHFLADPLDQELTDPLDQELTDLVDQLPTLTGVTGETSHSFPYTGFNSPSSCVRCNEETELTSSLNYVTTSVLAKMDDSIFDPQFEKTLSKGVDKIVALTKKRQGSLHPGYHATNHDGSSQQDQSTEIVLQPPWDIEGLRHVDEEPCEGCWGNTDETYLEEHERGLRLRDQVVAWSERLASLAKSAGAERDRMRSWKVKRRNSATSVENK</sequence>
<organism evidence="2 3">
    <name type="scientific">Tremella mesenterica</name>
    <name type="common">Jelly fungus</name>
    <dbReference type="NCBI Taxonomy" id="5217"/>
    <lineage>
        <taxon>Eukaryota</taxon>
        <taxon>Fungi</taxon>
        <taxon>Dikarya</taxon>
        <taxon>Basidiomycota</taxon>
        <taxon>Agaricomycotina</taxon>
        <taxon>Tremellomycetes</taxon>
        <taxon>Tremellales</taxon>
        <taxon>Tremellaceae</taxon>
        <taxon>Tremella</taxon>
    </lineage>
</organism>
<dbReference type="AlphaFoldDB" id="A0A4Q1BUK0"/>
<comment type="caution">
    <text evidence="2">The sequence shown here is derived from an EMBL/GenBank/DDBJ whole genome shotgun (WGS) entry which is preliminary data.</text>
</comment>
<dbReference type="InParanoid" id="A0A4Q1BUK0"/>
<feature type="region of interest" description="Disordered" evidence="1">
    <location>
        <begin position="272"/>
        <end position="297"/>
    </location>
</feature>
<dbReference type="EMBL" id="SDIL01000006">
    <property type="protein sequence ID" value="RXK41801.1"/>
    <property type="molecule type" value="Genomic_DNA"/>
</dbReference>
<feature type="region of interest" description="Disordered" evidence="1">
    <location>
        <begin position="1"/>
        <end position="34"/>
    </location>
</feature>
<evidence type="ECO:0000256" key="1">
    <source>
        <dbReference type="SAM" id="MobiDB-lite"/>
    </source>
</evidence>
<keyword evidence="3" id="KW-1185">Reference proteome</keyword>
<accession>A0A4Q1BUK0</accession>
<reference evidence="2 3" key="1">
    <citation type="submission" date="2016-06" db="EMBL/GenBank/DDBJ databases">
        <title>Evolution of pathogenesis and genome organization in the Tremellales.</title>
        <authorList>
            <person name="Cuomo C."/>
            <person name="Litvintseva A."/>
            <person name="Heitman J."/>
            <person name="Chen Y."/>
            <person name="Sun S."/>
            <person name="Springer D."/>
            <person name="Dromer F."/>
            <person name="Young S."/>
            <person name="Zeng Q."/>
            <person name="Chapman S."/>
            <person name="Gujja S."/>
            <person name="Saif S."/>
            <person name="Birren B."/>
        </authorList>
    </citation>
    <scope>NUCLEOTIDE SEQUENCE [LARGE SCALE GENOMIC DNA]</scope>
    <source>
        <strain evidence="2 3">ATCC 28783</strain>
    </source>
</reference>
<dbReference type="VEuPathDB" id="FungiDB:TREMEDRAFT_61557"/>
<dbReference type="Proteomes" id="UP000289152">
    <property type="component" value="Unassembled WGS sequence"/>
</dbReference>
<evidence type="ECO:0000313" key="3">
    <source>
        <dbReference type="Proteomes" id="UP000289152"/>
    </source>
</evidence>
<feature type="compositionally biased region" description="Polar residues" evidence="1">
    <location>
        <begin position="25"/>
        <end position="34"/>
    </location>
</feature>
<proteinExistence type="predicted"/>
<name>A0A4Q1BUK0_TREME</name>
<gene>
    <name evidence="2" type="ORF">M231_01036</name>
</gene>
<evidence type="ECO:0000313" key="2">
    <source>
        <dbReference type="EMBL" id="RXK41801.1"/>
    </source>
</evidence>
<feature type="compositionally biased region" description="Polar residues" evidence="1">
    <location>
        <begin position="1"/>
        <end position="18"/>
    </location>
</feature>